<dbReference type="GO" id="GO:0005576">
    <property type="term" value="C:extracellular region"/>
    <property type="evidence" value="ECO:0007669"/>
    <property type="project" value="InterPro"/>
</dbReference>
<dbReference type="GO" id="GO:0008061">
    <property type="term" value="F:chitin binding"/>
    <property type="evidence" value="ECO:0007669"/>
    <property type="project" value="InterPro"/>
</dbReference>
<dbReference type="PROSITE" id="PS50940">
    <property type="entry name" value="CHIT_BIND_II"/>
    <property type="match status" value="1"/>
</dbReference>
<evidence type="ECO:0000259" key="2">
    <source>
        <dbReference type="PROSITE" id="PS50940"/>
    </source>
</evidence>
<accession>A0A8J2R2V0</accession>
<feature type="compositionally biased region" description="Polar residues" evidence="1">
    <location>
        <begin position="642"/>
        <end position="670"/>
    </location>
</feature>
<gene>
    <name evidence="3" type="ORF">DCHRY22_LOCUS13373</name>
</gene>
<dbReference type="Pfam" id="PF01607">
    <property type="entry name" value="CBM_14"/>
    <property type="match status" value="1"/>
</dbReference>
<dbReference type="PANTHER" id="PTHR22933:SF18">
    <property type="match status" value="1"/>
</dbReference>
<feature type="region of interest" description="Disordered" evidence="1">
    <location>
        <begin position="462"/>
        <end position="491"/>
    </location>
</feature>
<feature type="region of interest" description="Disordered" evidence="1">
    <location>
        <begin position="610"/>
        <end position="670"/>
    </location>
</feature>
<dbReference type="Proteomes" id="UP000789524">
    <property type="component" value="Unassembled WGS sequence"/>
</dbReference>
<dbReference type="InterPro" id="IPR002557">
    <property type="entry name" value="Chitin-bd_dom"/>
</dbReference>
<feature type="domain" description="Chitin-binding type-2" evidence="2">
    <location>
        <begin position="503"/>
        <end position="562"/>
    </location>
</feature>
<dbReference type="OrthoDB" id="6428908at2759"/>
<sequence length="670" mass="76720">MVGRMETAASNNINTAIFIAHKFDTNKSLKLNSTQLAINERYRRLIPYMTFYYANDLLPPTTESYTNNVEVEKAEIIEAGTSRPMEREPKIIYSQRQKDIPRYQGNRLTPFNIASSSPNKLFYKDVFPVVYQHIPKANHNYSPTTDNRDHLYDSYFPKPVKAPSVPFTKPQTRKPYYNYNHENIPNIQYIQSNQGESPKYKLVPYDQTPPVNVEKNVHYNKQYNVPVLLPEEPVYIKPRPHIYQPAQNYYENTHQPKPRKPPTTISEVYYERRPYEPVLSEPVIEGGFKPIIKSQIAPTEDPVYTSTVQHIPYDDYYQEKQQQGQLIQPPQIESEVTKYRPQYVIEQPPTQNEQYSSSKSVALADLLNSLQINKSIPKPITRENVGASIKTLLQVLNALRAIPQENDVETTVLSTPKPFEAIETPVPTTPHTVVATTARPQNSDIHEPLLAPIHTPSQHIDEYPTGGSSSQRFPLPVTSEEEGGTPGKPDVDYPILTVIPETSFNCKTQRYKGFFADPETRCQVWHYCDLNGGQASFLCPNGTIFSQAALTCDWWFNVRCSSTAQLYVLNESLYKYILPHSPKFPEDYSGPLVDKYLSLKFKEMEEQFRKNKNKKAEKMQDDDSNESKETDDSVTESKRQDNSQNDSVNQLNVIVESPGSSGNVQRLQDE</sequence>
<evidence type="ECO:0000256" key="1">
    <source>
        <dbReference type="SAM" id="MobiDB-lite"/>
    </source>
</evidence>
<dbReference type="EMBL" id="CAKASE010000079">
    <property type="protein sequence ID" value="CAG9579820.1"/>
    <property type="molecule type" value="Genomic_DNA"/>
</dbReference>
<feature type="compositionally biased region" description="Basic and acidic residues" evidence="1">
    <location>
        <begin position="610"/>
        <end position="641"/>
    </location>
</feature>
<keyword evidence="4" id="KW-1185">Reference proteome</keyword>
<evidence type="ECO:0000313" key="4">
    <source>
        <dbReference type="Proteomes" id="UP000789524"/>
    </source>
</evidence>
<protein>
    <submittedName>
        <fullName evidence="3">(African queen) hypothetical protein</fullName>
    </submittedName>
</protein>
<dbReference type="PANTHER" id="PTHR22933">
    <property type="entry name" value="FI18007P1-RELATED"/>
    <property type="match status" value="1"/>
</dbReference>
<dbReference type="SUPFAM" id="SSF57625">
    <property type="entry name" value="Invertebrate chitin-binding proteins"/>
    <property type="match status" value="1"/>
</dbReference>
<evidence type="ECO:0000313" key="3">
    <source>
        <dbReference type="EMBL" id="CAG9579820.1"/>
    </source>
</evidence>
<dbReference type="Gene3D" id="2.170.140.10">
    <property type="entry name" value="Chitin binding domain"/>
    <property type="match status" value="1"/>
</dbReference>
<dbReference type="InterPro" id="IPR052976">
    <property type="entry name" value="Scoloptoxin-like"/>
</dbReference>
<dbReference type="SMART" id="SM00494">
    <property type="entry name" value="ChtBD2"/>
    <property type="match status" value="1"/>
</dbReference>
<organism evidence="3 4">
    <name type="scientific">Danaus chrysippus</name>
    <name type="common">African queen</name>
    <dbReference type="NCBI Taxonomy" id="151541"/>
    <lineage>
        <taxon>Eukaryota</taxon>
        <taxon>Metazoa</taxon>
        <taxon>Ecdysozoa</taxon>
        <taxon>Arthropoda</taxon>
        <taxon>Hexapoda</taxon>
        <taxon>Insecta</taxon>
        <taxon>Pterygota</taxon>
        <taxon>Neoptera</taxon>
        <taxon>Endopterygota</taxon>
        <taxon>Lepidoptera</taxon>
        <taxon>Glossata</taxon>
        <taxon>Ditrysia</taxon>
        <taxon>Papilionoidea</taxon>
        <taxon>Nymphalidae</taxon>
        <taxon>Danainae</taxon>
        <taxon>Danaini</taxon>
        <taxon>Danaina</taxon>
        <taxon>Danaus</taxon>
        <taxon>Anosia</taxon>
    </lineage>
</organism>
<reference evidence="3" key="1">
    <citation type="submission" date="2021-09" db="EMBL/GenBank/DDBJ databases">
        <authorList>
            <person name="Martin H S."/>
        </authorList>
    </citation>
    <scope>NUCLEOTIDE SEQUENCE</scope>
</reference>
<dbReference type="AlphaFoldDB" id="A0A8J2R2V0"/>
<comment type="caution">
    <text evidence="3">The sequence shown here is derived from an EMBL/GenBank/DDBJ whole genome shotgun (WGS) entry which is preliminary data.</text>
</comment>
<dbReference type="InterPro" id="IPR036508">
    <property type="entry name" value="Chitin-bd_dom_sf"/>
</dbReference>
<name>A0A8J2R2V0_9NEOP</name>
<proteinExistence type="predicted"/>